<organism evidence="3 4">
    <name type="scientific">candidate division WWE3 bacterium CG10_big_fil_rev_8_21_14_0_10_32_10</name>
    <dbReference type="NCBI Taxonomy" id="1975090"/>
    <lineage>
        <taxon>Bacteria</taxon>
        <taxon>Katanobacteria</taxon>
    </lineage>
</organism>
<evidence type="ECO:0000256" key="1">
    <source>
        <dbReference type="SAM" id="MobiDB-lite"/>
    </source>
</evidence>
<keyword evidence="2" id="KW-0812">Transmembrane</keyword>
<accession>A0A2H0R9C2</accession>
<reference evidence="3 4" key="1">
    <citation type="submission" date="2017-09" db="EMBL/GenBank/DDBJ databases">
        <title>Depth-based differentiation of microbial function through sediment-hosted aquifers and enrichment of novel symbionts in the deep terrestrial subsurface.</title>
        <authorList>
            <person name="Probst A.J."/>
            <person name="Ladd B."/>
            <person name="Jarett J.K."/>
            <person name="Geller-Mcgrath D.E."/>
            <person name="Sieber C.M."/>
            <person name="Emerson J.B."/>
            <person name="Anantharaman K."/>
            <person name="Thomas B.C."/>
            <person name="Malmstrom R."/>
            <person name="Stieglmeier M."/>
            <person name="Klingl A."/>
            <person name="Woyke T."/>
            <person name="Ryan C.M."/>
            <person name="Banfield J.F."/>
        </authorList>
    </citation>
    <scope>NUCLEOTIDE SEQUENCE [LARGE SCALE GENOMIC DNA]</scope>
    <source>
        <strain evidence="3">CG10_big_fil_rev_8_21_14_0_10_32_10</strain>
    </source>
</reference>
<evidence type="ECO:0000256" key="2">
    <source>
        <dbReference type="SAM" id="Phobius"/>
    </source>
</evidence>
<keyword evidence="2" id="KW-0472">Membrane</keyword>
<gene>
    <name evidence="3" type="ORF">COV24_04450</name>
</gene>
<dbReference type="EMBL" id="PCXU01000038">
    <property type="protein sequence ID" value="PIR43108.1"/>
    <property type="molecule type" value="Genomic_DNA"/>
</dbReference>
<evidence type="ECO:0000313" key="3">
    <source>
        <dbReference type="EMBL" id="PIR43108.1"/>
    </source>
</evidence>
<feature type="region of interest" description="Disordered" evidence="1">
    <location>
        <begin position="185"/>
        <end position="212"/>
    </location>
</feature>
<dbReference type="AlphaFoldDB" id="A0A2H0R9C2"/>
<name>A0A2H0R9C2_UNCKA</name>
<protein>
    <submittedName>
        <fullName evidence="3">Uncharacterized protein</fullName>
    </submittedName>
</protein>
<keyword evidence="2" id="KW-1133">Transmembrane helix</keyword>
<dbReference type="Proteomes" id="UP000230214">
    <property type="component" value="Unassembled WGS sequence"/>
</dbReference>
<evidence type="ECO:0000313" key="4">
    <source>
        <dbReference type="Proteomes" id="UP000230214"/>
    </source>
</evidence>
<proteinExistence type="predicted"/>
<feature type="compositionally biased region" description="Basic residues" evidence="1">
    <location>
        <begin position="188"/>
        <end position="212"/>
    </location>
</feature>
<feature type="transmembrane region" description="Helical" evidence="2">
    <location>
        <begin position="157"/>
        <end position="178"/>
    </location>
</feature>
<sequence length="212" mass="23867">MARSKKHSLSHVPLLSHRVSIAFIPHIVTAVTLSYMISLLVFIFGMYSGLSYATYYARTEPVAFYPVNYNNSAEMEIMVQNVLDETAINEHLNSIDETLNNANLVALNETMYQGDSAFLNRNTNRTYLDPRSGQKGFSGSVPLTIAQIINLRLNNNYWMQVAGVVLLLGAIVAAFNYLEDKHYERKNTKTHKKVTSKKASKKKSAKSSRKRA</sequence>
<comment type="caution">
    <text evidence="3">The sequence shown here is derived from an EMBL/GenBank/DDBJ whole genome shotgun (WGS) entry which is preliminary data.</text>
</comment>
<feature type="transmembrane region" description="Helical" evidence="2">
    <location>
        <begin position="21"/>
        <end position="47"/>
    </location>
</feature>